<sequence>MAALNLKYLQELGEYMSSGNMLEDFEYSPEERRFEMLEFLETLMDIAEIADETATKMIFKNQLEAMIGASDQK</sequence>
<gene>
    <name evidence="1" type="ORF">DSM101010T_17520</name>
</gene>
<dbReference type="RefSeq" id="WP_174405053.1">
    <property type="nucleotide sequence ID" value="NZ_BLVO01000013.1"/>
</dbReference>
<evidence type="ECO:0000313" key="2">
    <source>
        <dbReference type="Proteomes" id="UP000503840"/>
    </source>
</evidence>
<dbReference type="AlphaFoldDB" id="A0A7J0BI68"/>
<accession>A0A7J0BI68</accession>
<reference evidence="1 2" key="1">
    <citation type="submission" date="2020-05" db="EMBL/GenBank/DDBJ databases">
        <title>Draft genome sequence of Desulfovibrio sp. strain HN2T.</title>
        <authorList>
            <person name="Ueno A."/>
            <person name="Tamazawa S."/>
            <person name="Tamamura S."/>
            <person name="Murakami T."/>
            <person name="Kiyama T."/>
            <person name="Inomata H."/>
            <person name="Amano Y."/>
            <person name="Miyakawa K."/>
            <person name="Tamaki H."/>
            <person name="Naganuma T."/>
            <person name="Kaneko K."/>
        </authorList>
    </citation>
    <scope>NUCLEOTIDE SEQUENCE [LARGE SCALE GENOMIC DNA]</scope>
    <source>
        <strain evidence="1 2">HN2</strain>
    </source>
</reference>
<organism evidence="1 2">
    <name type="scientific">Desulfovibrio subterraneus</name>
    <dbReference type="NCBI Taxonomy" id="2718620"/>
    <lineage>
        <taxon>Bacteria</taxon>
        <taxon>Pseudomonadati</taxon>
        <taxon>Thermodesulfobacteriota</taxon>
        <taxon>Desulfovibrionia</taxon>
        <taxon>Desulfovibrionales</taxon>
        <taxon>Desulfovibrionaceae</taxon>
        <taxon>Desulfovibrio</taxon>
    </lineage>
</organism>
<keyword evidence="2" id="KW-1185">Reference proteome</keyword>
<protein>
    <submittedName>
        <fullName evidence="1">Uncharacterized protein</fullName>
    </submittedName>
</protein>
<dbReference type="EMBL" id="BLVO01000013">
    <property type="protein sequence ID" value="GFM33387.1"/>
    <property type="molecule type" value="Genomic_DNA"/>
</dbReference>
<proteinExistence type="predicted"/>
<comment type="caution">
    <text evidence="1">The sequence shown here is derived from an EMBL/GenBank/DDBJ whole genome shotgun (WGS) entry which is preliminary data.</text>
</comment>
<evidence type="ECO:0000313" key="1">
    <source>
        <dbReference type="EMBL" id="GFM33387.1"/>
    </source>
</evidence>
<dbReference type="Proteomes" id="UP000503840">
    <property type="component" value="Unassembled WGS sequence"/>
</dbReference>
<name>A0A7J0BI68_9BACT</name>